<dbReference type="AlphaFoldDB" id="A0A1B8U2I6"/>
<sequence length="255" mass="29796">MTENNNLKIVNKQLNYDKVSLIKPTKSNYIHIASEIDKNFTPFFITTSYKKKKLIKQCKNWCKELNQISGVIEISLFKATIIPPGMGEYVKENLNKIHLAKFDFVILIEASSEKICSEIKSHSTYKMMLCEIEKVSSYFQVMTALNIKRIGSVNHKKQGVFLFNYFSAENTEQNLKVWEYTAGWFEKETELDNSTLLYPLNENITTYSIVNHCRWDKYIDILPDLIFKKTFKKYVLDNFYANNVGAQPILYKVVE</sequence>
<gene>
    <name evidence="1" type="ORF">LPB301_07130</name>
</gene>
<dbReference type="OrthoDB" id="2987568at2"/>
<proteinExistence type="predicted"/>
<evidence type="ECO:0000313" key="1">
    <source>
        <dbReference type="EMBL" id="OBY66052.1"/>
    </source>
</evidence>
<dbReference type="KEGG" id="prn:BW723_14215"/>
<accession>A0A1B8U2I6</accession>
<organism evidence="1 2">
    <name type="scientific">Polaribacter reichenbachii</name>
    <dbReference type="NCBI Taxonomy" id="996801"/>
    <lineage>
        <taxon>Bacteria</taxon>
        <taxon>Pseudomonadati</taxon>
        <taxon>Bacteroidota</taxon>
        <taxon>Flavobacteriia</taxon>
        <taxon>Flavobacteriales</taxon>
        <taxon>Flavobacteriaceae</taxon>
    </lineage>
</organism>
<dbReference type="EMBL" id="LSFL01000019">
    <property type="protein sequence ID" value="OBY66052.1"/>
    <property type="molecule type" value="Genomic_DNA"/>
</dbReference>
<reference evidence="2" key="1">
    <citation type="submission" date="2016-02" db="EMBL/GenBank/DDBJ databases">
        <title>Paenibacillus sp. LPB0068, isolated from Crassostrea gigas.</title>
        <authorList>
            <person name="Shin S.-K."/>
            <person name="Yi H."/>
        </authorList>
    </citation>
    <scope>NUCLEOTIDE SEQUENCE [LARGE SCALE GENOMIC DNA]</scope>
    <source>
        <strain evidence="2">KCTC 23969</strain>
    </source>
</reference>
<keyword evidence="2" id="KW-1185">Reference proteome</keyword>
<evidence type="ECO:0000313" key="2">
    <source>
        <dbReference type="Proteomes" id="UP000092612"/>
    </source>
</evidence>
<dbReference type="Proteomes" id="UP000092612">
    <property type="component" value="Unassembled WGS sequence"/>
</dbReference>
<name>A0A1B8U2I6_9FLAO</name>
<dbReference type="RefSeq" id="WP_068359635.1">
    <property type="nucleotide sequence ID" value="NZ_CP019337.1"/>
</dbReference>
<dbReference type="STRING" id="996801.BW723_14215"/>
<comment type="caution">
    <text evidence="1">The sequence shown here is derived from an EMBL/GenBank/DDBJ whole genome shotgun (WGS) entry which is preliminary data.</text>
</comment>
<protein>
    <submittedName>
        <fullName evidence="1">Uncharacterized protein</fullName>
    </submittedName>
</protein>